<dbReference type="EMBL" id="REGN01003885">
    <property type="protein sequence ID" value="RNA20264.1"/>
    <property type="molecule type" value="Genomic_DNA"/>
</dbReference>
<accession>A0A3M7RA30</accession>
<name>A0A3M7RA30_BRAPC</name>
<dbReference type="AlphaFoldDB" id="A0A3M7RA30"/>
<reference evidence="1 2" key="1">
    <citation type="journal article" date="2018" name="Sci. Rep.">
        <title>Genomic signatures of local adaptation to the degree of environmental predictability in rotifers.</title>
        <authorList>
            <person name="Franch-Gras L."/>
            <person name="Hahn C."/>
            <person name="Garcia-Roger E.M."/>
            <person name="Carmona M.J."/>
            <person name="Serra M."/>
            <person name="Gomez A."/>
        </authorList>
    </citation>
    <scope>NUCLEOTIDE SEQUENCE [LARGE SCALE GENOMIC DNA]</scope>
    <source>
        <strain evidence="1">HYR1</strain>
    </source>
</reference>
<evidence type="ECO:0000313" key="2">
    <source>
        <dbReference type="Proteomes" id="UP000276133"/>
    </source>
</evidence>
<organism evidence="1 2">
    <name type="scientific">Brachionus plicatilis</name>
    <name type="common">Marine rotifer</name>
    <name type="synonym">Brachionus muelleri</name>
    <dbReference type="NCBI Taxonomy" id="10195"/>
    <lineage>
        <taxon>Eukaryota</taxon>
        <taxon>Metazoa</taxon>
        <taxon>Spiralia</taxon>
        <taxon>Gnathifera</taxon>
        <taxon>Rotifera</taxon>
        <taxon>Eurotatoria</taxon>
        <taxon>Monogononta</taxon>
        <taxon>Pseudotrocha</taxon>
        <taxon>Ploima</taxon>
        <taxon>Brachionidae</taxon>
        <taxon>Brachionus</taxon>
    </lineage>
</organism>
<comment type="caution">
    <text evidence="1">The sequence shown here is derived from an EMBL/GenBank/DDBJ whole genome shotgun (WGS) entry which is preliminary data.</text>
</comment>
<sequence length="67" mass="8381">MHIRTDIRIHFIRIFYFFKNGLKFEFLYYIYYQIKIHHSNYLNAMNGHLIKRSKYSQISFVFSPLKE</sequence>
<protein>
    <submittedName>
        <fullName evidence="1">Uncharacterized protein</fullName>
    </submittedName>
</protein>
<keyword evidence="2" id="KW-1185">Reference proteome</keyword>
<evidence type="ECO:0000313" key="1">
    <source>
        <dbReference type="EMBL" id="RNA20264.1"/>
    </source>
</evidence>
<dbReference type="Proteomes" id="UP000276133">
    <property type="component" value="Unassembled WGS sequence"/>
</dbReference>
<gene>
    <name evidence="1" type="ORF">BpHYR1_035586</name>
</gene>
<proteinExistence type="predicted"/>